<dbReference type="Gene3D" id="3.40.50.1820">
    <property type="entry name" value="alpha/beta hydrolase"/>
    <property type="match status" value="1"/>
</dbReference>
<dbReference type="PANTHER" id="PTHR42776:SF27">
    <property type="entry name" value="DIPEPTIDYL PEPTIDASE FAMILY MEMBER 6"/>
    <property type="match status" value="1"/>
</dbReference>
<evidence type="ECO:0000313" key="4">
    <source>
        <dbReference type="Proteomes" id="UP000632138"/>
    </source>
</evidence>
<dbReference type="SUPFAM" id="SSF82171">
    <property type="entry name" value="DPP6 N-terminal domain-like"/>
    <property type="match status" value="1"/>
</dbReference>
<dbReference type="RefSeq" id="WP_203374648.1">
    <property type="nucleotide sequence ID" value="NZ_JAENHP010000001.1"/>
</dbReference>
<dbReference type="Pfam" id="PF00326">
    <property type="entry name" value="Peptidase_S9"/>
    <property type="match status" value="1"/>
</dbReference>
<feature type="domain" description="Peptidase S9 prolyl oligopeptidase catalytic" evidence="2">
    <location>
        <begin position="388"/>
        <end position="601"/>
    </location>
</feature>
<dbReference type="PANTHER" id="PTHR42776">
    <property type="entry name" value="SERINE PEPTIDASE S9 FAMILY MEMBER"/>
    <property type="match status" value="1"/>
</dbReference>
<dbReference type="EMBL" id="JAENHP010000001">
    <property type="protein sequence ID" value="MBM2614785.1"/>
    <property type="molecule type" value="Genomic_DNA"/>
</dbReference>
<reference evidence="3 4" key="1">
    <citation type="submission" date="2021-01" db="EMBL/GenBank/DDBJ databases">
        <title>Actinoplanes sp. nov. LDG1-06 isolated from lichen.</title>
        <authorList>
            <person name="Saeng-In P."/>
            <person name="Phongsopitanun W."/>
            <person name="Kanchanasin P."/>
            <person name="Yuki M."/>
            <person name="Kudo T."/>
            <person name="Ohkuma M."/>
            <person name="Tanasupawat S."/>
        </authorList>
    </citation>
    <scope>NUCLEOTIDE SEQUENCE [LARGE SCALE GENOMIC DNA]</scope>
    <source>
        <strain evidence="3 4">LDG1-06</strain>
    </source>
</reference>
<evidence type="ECO:0000256" key="1">
    <source>
        <dbReference type="ARBA" id="ARBA00022801"/>
    </source>
</evidence>
<organism evidence="3 4">
    <name type="scientific">Paractinoplanes ovalisporus</name>
    <dbReference type="NCBI Taxonomy" id="2810368"/>
    <lineage>
        <taxon>Bacteria</taxon>
        <taxon>Bacillati</taxon>
        <taxon>Actinomycetota</taxon>
        <taxon>Actinomycetes</taxon>
        <taxon>Micromonosporales</taxon>
        <taxon>Micromonosporaceae</taxon>
        <taxon>Paractinoplanes</taxon>
    </lineage>
</organism>
<dbReference type="InterPro" id="IPR029058">
    <property type="entry name" value="AB_hydrolase_fold"/>
</dbReference>
<comment type="caution">
    <text evidence="3">The sequence shown here is derived from an EMBL/GenBank/DDBJ whole genome shotgun (WGS) entry which is preliminary data.</text>
</comment>
<gene>
    <name evidence="3" type="ORF">JIG36_04345</name>
</gene>
<name>A0ABS2A4L6_9ACTN</name>
<evidence type="ECO:0000259" key="2">
    <source>
        <dbReference type="Pfam" id="PF00326"/>
    </source>
</evidence>
<accession>A0ABS2A4L6</accession>
<dbReference type="Proteomes" id="UP000632138">
    <property type="component" value="Unassembled WGS sequence"/>
</dbReference>
<evidence type="ECO:0000313" key="3">
    <source>
        <dbReference type="EMBL" id="MBM2614785.1"/>
    </source>
</evidence>
<dbReference type="SUPFAM" id="SSF53474">
    <property type="entry name" value="alpha/beta-Hydrolases"/>
    <property type="match status" value="1"/>
</dbReference>
<sequence>MTGAVVAGGPVTEALFAAETNGHFTLGGSGSVVAYVKRTADGEELWTGAPGHHVRRAGHEGERITGPRFAAGGDTVFYRHARRGREAWNLSAVRLSDGSRRTILGDGSLAEFWLSPTDPEALVLSRRPRQDLYDASLRPLAANPGYHRWLIDNRLRPRGGIVLAADGSARVELGADLARARTVLTVDADAVPDLAVLRFSRDDERLFLVTSAGSPVRRLLSVTATGDVTELFAHPGLDLGGYPVAADGVWFDPRTGEPDLCAVMDQRLRYQPLTARAADRVAERLRPGDDGTPVLTGRSHDDRVWLVSTVHSDGPLRHGLVRAGEAEQVVAHNRPELVGAGLPGLRDFPFVASDGRPLTGYLLRPGEADGPLPTVVLVHGGPIARDTWRFHAEAQYLAALGYQSLHINFRGSAGFGAAFRLSGYGEWGGRMQQDLYDAVVHGVELGLVDRARVAFLGSSYGGYAALLAACTRPDIVRGAIAVSPPCDLVRFAAEPPAYWRPLVRQLRRQVLQTADGRPVERSRLDQRSPMSAVGPGSAPMLIAHGARDPRIPIADVTGFVGHARDLGVPVTFLRFDDEGHVIHADANRARLYREIAAFLEVRLAAR</sequence>
<protein>
    <submittedName>
        <fullName evidence="3">S9 family peptidase</fullName>
    </submittedName>
</protein>
<keyword evidence="4" id="KW-1185">Reference proteome</keyword>
<proteinExistence type="predicted"/>
<keyword evidence="1" id="KW-0378">Hydrolase</keyword>
<dbReference type="InterPro" id="IPR001375">
    <property type="entry name" value="Peptidase_S9_cat"/>
</dbReference>